<sequence>IFLSLQSTGHFTSTTKSSSYPTMWNVGEPRDTRITRSCWNWQKNRVGLTRGIHENVWYL</sequence>
<feature type="non-terminal residue" evidence="1">
    <location>
        <position position="1"/>
    </location>
</feature>
<protein>
    <submittedName>
        <fullName evidence="1">Uncharacterized protein</fullName>
    </submittedName>
</protein>
<reference evidence="1 2" key="1">
    <citation type="submission" date="2020-04" db="EMBL/GenBank/DDBJ databases">
        <title>Perkinsus olseni comparative genomics.</title>
        <authorList>
            <person name="Bogema D.R."/>
        </authorList>
    </citation>
    <scope>NUCLEOTIDE SEQUENCE [LARGE SCALE GENOMIC DNA]</scope>
    <source>
        <strain evidence="1 2">ATCC PRA-207</strain>
    </source>
</reference>
<dbReference type="Proteomes" id="UP000553632">
    <property type="component" value="Unassembled WGS sequence"/>
</dbReference>
<evidence type="ECO:0000313" key="1">
    <source>
        <dbReference type="EMBL" id="KAF4749005.1"/>
    </source>
</evidence>
<dbReference type="EMBL" id="JABANO010008150">
    <property type="protein sequence ID" value="KAF4749005.1"/>
    <property type="molecule type" value="Genomic_DNA"/>
</dbReference>
<evidence type="ECO:0000313" key="2">
    <source>
        <dbReference type="Proteomes" id="UP000553632"/>
    </source>
</evidence>
<organism evidence="1 2">
    <name type="scientific">Perkinsus olseni</name>
    <name type="common">Perkinsus atlanticus</name>
    <dbReference type="NCBI Taxonomy" id="32597"/>
    <lineage>
        <taxon>Eukaryota</taxon>
        <taxon>Sar</taxon>
        <taxon>Alveolata</taxon>
        <taxon>Perkinsozoa</taxon>
        <taxon>Perkinsea</taxon>
        <taxon>Perkinsida</taxon>
        <taxon>Perkinsidae</taxon>
        <taxon>Perkinsus</taxon>
    </lineage>
</organism>
<name>A0A7J6TV95_PEROL</name>
<accession>A0A7J6TV95</accession>
<dbReference type="AlphaFoldDB" id="A0A7J6TV95"/>
<comment type="caution">
    <text evidence="1">The sequence shown here is derived from an EMBL/GenBank/DDBJ whole genome shotgun (WGS) entry which is preliminary data.</text>
</comment>
<gene>
    <name evidence="1" type="ORF">FOZ63_015476</name>
</gene>
<feature type="non-terminal residue" evidence="1">
    <location>
        <position position="59"/>
    </location>
</feature>
<proteinExistence type="predicted"/>
<keyword evidence="2" id="KW-1185">Reference proteome</keyword>